<comment type="catalytic activity">
    <reaction evidence="4">
        <text>a long-chain fatty acid + ATP + CoA = a long-chain fatty acyl-CoA + AMP + diphosphate</text>
        <dbReference type="Rhea" id="RHEA:15421"/>
        <dbReference type="ChEBI" id="CHEBI:30616"/>
        <dbReference type="ChEBI" id="CHEBI:33019"/>
        <dbReference type="ChEBI" id="CHEBI:57287"/>
        <dbReference type="ChEBI" id="CHEBI:57560"/>
        <dbReference type="ChEBI" id="CHEBI:83139"/>
        <dbReference type="ChEBI" id="CHEBI:456215"/>
        <dbReference type="EC" id="6.2.1.3"/>
    </reaction>
    <physiologicalReaction direction="left-to-right" evidence="4">
        <dbReference type="Rhea" id="RHEA:15422"/>
    </physiologicalReaction>
</comment>
<keyword evidence="1 6" id="KW-0436">Ligase</keyword>
<dbReference type="Pfam" id="PF23562">
    <property type="entry name" value="AMP-binding_C_3"/>
    <property type="match status" value="1"/>
</dbReference>
<dbReference type="Pfam" id="PF00501">
    <property type="entry name" value="AMP-binding"/>
    <property type="match status" value="1"/>
</dbReference>
<keyword evidence="7" id="KW-1185">Reference proteome</keyword>
<gene>
    <name evidence="6" type="ordered locus">Cabther_A1473</name>
</gene>
<dbReference type="Proteomes" id="UP000006791">
    <property type="component" value="Chromosome 1"/>
</dbReference>
<dbReference type="KEGG" id="ctm:Cabther_A1473"/>
<dbReference type="InterPro" id="IPR000873">
    <property type="entry name" value="AMP-dep_synth/lig_dom"/>
</dbReference>
<dbReference type="AlphaFoldDB" id="G2LHG0"/>
<dbReference type="InterPro" id="IPR020845">
    <property type="entry name" value="AMP-binding_CS"/>
</dbReference>
<name>G2LHG0_CHLTF</name>
<dbReference type="OrthoDB" id="9765680at2"/>
<evidence type="ECO:0000256" key="4">
    <source>
        <dbReference type="ARBA" id="ARBA00024484"/>
    </source>
</evidence>
<reference evidence="6 7" key="1">
    <citation type="journal article" date="2012" name="Environ. Microbiol.">
        <title>Complete genome of Candidatus Chloracidobacterium thermophilum, a chlorophyll-based photoheterotroph belonging to the phylum Acidobacteria.</title>
        <authorList>
            <person name="Garcia Costas A.M."/>
            <person name="Liu Z."/>
            <person name="Tomsho L.P."/>
            <person name="Schuster S.C."/>
            <person name="Ward D.M."/>
            <person name="Bryant D.A."/>
        </authorList>
    </citation>
    <scope>NUCLEOTIDE SEQUENCE [LARGE SCALE GENOMIC DNA]</scope>
    <source>
        <strain evidence="6 7">B</strain>
    </source>
</reference>
<feature type="domain" description="AMP-dependent synthetase/ligase" evidence="5">
    <location>
        <begin position="25"/>
        <end position="436"/>
    </location>
</feature>
<dbReference type="InterPro" id="IPR042099">
    <property type="entry name" value="ANL_N_sf"/>
</dbReference>
<keyword evidence="2" id="KW-0276">Fatty acid metabolism</keyword>
<dbReference type="PRINTS" id="PR00154">
    <property type="entry name" value="AMPBINDING"/>
</dbReference>
<evidence type="ECO:0000256" key="1">
    <source>
        <dbReference type="ARBA" id="ARBA00022598"/>
    </source>
</evidence>
<organism evidence="6 7">
    <name type="scientific">Chloracidobacterium thermophilum (strain B)</name>
    <dbReference type="NCBI Taxonomy" id="981222"/>
    <lineage>
        <taxon>Bacteria</taxon>
        <taxon>Pseudomonadati</taxon>
        <taxon>Acidobacteriota</taxon>
        <taxon>Terriglobia</taxon>
        <taxon>Terriglobales</taxon>
        <taxon>Acidobacteriaceae</taxon>
        <taxon>Chloracidobacterium</taxon>
    </lineage>
</organism>
<dbReference type="InterPro" id="IPR020459">
    <property type="entry name" value="AMP-binding"/>
</dbReference>
<sequence length="618" mass="67660">MAYGTSPAVAKVPTTLCEAYAAAIRNHAKDDAFAYKHAGQWVKVSHAAFAERVRKARAGFLALGIRRGDRVGLLSENRLEWTITDVALLSCGAVDVPIYATSTGSQIAYIINDAGAEALVLSNQKQFDKVAAAIGEMPQLKFIVTFDPINVTAPLPSRVKVLTFEELAQLGDRGSVGDFLDEMVRAASPEDLATLIYTSGTTGDPKGVMLTHDNLTFNLVANVERLTDLGPEDTALSYLPLSHVYERTVMNVFVYSGVSVYFAESVDTVAQNLMEVQPTVMTSVPRIFEKILARIEEEGRKAGGLKTKLFTWAMETGREYSRALHRGNVPPMLSLQYDIAYALVLSKIRNKIAPRIKFFSSGGAALAEDVMHAFSGMGLTILQGYGLTETSPVITSNTKHENRPGTVGKPLRGVEIKIAPDGEILTRGRHVMRGYYNKPDKTAEVLTPDGWFHTGDIGEIDADGFLRITDRKKDLFKTSGGKYIAPQPIENALVTSPHITQAVVVGNGRKFPGALIVPTPSSVQNLARELGLTNASYAELLKHPKILDFYRQEVARLTPHLAQWEKIKNIALLENELTIEGGELTPTLKVKRRVVDEKYKAEIDAIYDEKNLASANQS</sequence>
<dbReference type="RefSeq" id="WP_014099960.1">
    <property type="nucleotide sequence ID" value="NC_016024.1"/>
</dbReference>
<dbReference type="EMBL" id="CP002514">
    <property type="protein sequence ID" value="AEP12223.1"/>
    <property type="molecule type" value="Genomic_DNA"/>
</dbReference>
<evidence type="ECO:0000313" key="7">
    <source>
        <dbReference type="Proteomes" id="UP000006791"/>
    </source>
</evidence>
<dbReference type="HOGENOM" id="CLU_000022_45_5_0"/>
<dbReference type="CDD" id="cd05907">
    <property type="entry name" value="VL_LC_FACS_like"/>
    <property type="match status" value="1"/>
</dbReference>
<dbReference type="STRING" id="981222.Cabther_A1473"/>
<dbReference type="Gene3D" id="3.40.50.12780">
    <property type="entry name" value="N-terminal domain of ligase-like"/>
    <property type="match status" value="2"/>
</dbReference>
<protein>
    <submittedName>
        <fullName evidence="6">Long-chain acyl-CoA synthetases (AMP-forming)</fullName>
        <ecNumber evidence="6">6.2.1.3</ecNumber>
    </submittedName>
</protein>
<evidence type="ECO:0000256" key="3">
    <source>
        <dbReference type="ARBA" id="ARBA00023098"/>
    </source>
</evidence>
<evidence type="ECO:0000259" key="5">
    <source>
        <dbReference type="Pfam" id="PF00501"/>
    </source>
</evidence>
<dbReference type="InterPro" id="IPR045851">
    <property type="entry name" value="AMP-bd_C_sf"/>
</dbReference>
<dbReference type="PANTHER" id="PTHR43272:SF32">
    <property type="entry name" value="AMP-DEPENDENT SYNTHETASE_LIGASE DOMAIN-CONTAINING PROTEIN"/>
    <property type="match status" value="1"/>
</dbReference>
<accession>G2LHG0</accession>
<proteinExistence type="predicted"/>
<dbReference type="EC" id="6.2.1.3" evidence="6"/>
<dbReference type="Gene3D" id="3.30.300.30">
    <property type="match status" value="1"/>
</dbReference>
<dbReference type="PANTHER" id="PTHR43272">
    <property type="entry name" value="LONG-CHAIN-FATTY-ACID--COA LIGASE"/>
    <property type="match status" value="1"/>
</dbReference>
<dbReference type="SUPFAM" id="SSF56801">
    <property type="entry name" value="Acetyl-CoA synthetase-like"/>
    <property type="match status" value="1"/>
</dbReference>
<evidence type="ECO:0000313" key="6">
    <source>
        <dbReference type="EMBL" id="AEP12223.1"/>
    </source>
</evidence>
<dbReference type="PROSITE" id="PS00455">
    <property type="entry name" value="AMP_BINDING"/>
    <property type="match status" value="1"/>
</dbReference>
<dbReference type="GO" id="GO:0004467">
    <property type="term" value="F:long-chain fatty acid-CoA ligase activity"/>
    <property type="evidence" value="ECO:0007669"/>
    <property type="project" value="UniProtKB-EC"/>
</dbReference>
<dbReference type="GO" id="GO:0016020">
    <property type="term" value="C:membrane"/>
    <property type="evidence" value="ECO:0007669"/>
    <property type="project" value="TreeGrafter"/>
</dbReference>
<keyword evidence="3" id="KW-0443">Lipid metabolism</keyword>
<evidence type="ECO:0000256" key="2">
    <source>
        <dbReference type="ARBA" id="ARBA00022832"/>
    </source>
</evidence>